<feature type="transmembrane region" description="Helical" evidence="1">
    <location>
        <begin position="82"/>
        <end position="103"/>
    </location>
</feature>
<dbReference type="Proteomes" id="UP001468798">
    <property type="component" value="Unassembled WGS sequence"/>
</dbReference>
<name>A0ABU9NMY9_9FLAO</name>
<keyword evidence="1" id="KW-0812">Transmembrane</keyword>
<evidence type="ECO:0000256" key="1">
    <source>
        <dbReference type="SAM" id="Phobius"/>
    </source>
</evidence>
<accession>A0ABU9NMY9</accession>
<evidence type="ECO:0008006" key="4">
    <source>
        <dbReference type="Google" id="ProtNLM"/>
    </source>
</evidence>
<sequence>MSRRNKIKPLKKNKNEESIIMILKLFIGVLAVFSFIYSLREFNNFTIISFVFLSFIFFLSGTIISGLRYFFRTNKIEKRLSIYDFFVPKILIYGSICSALFFLTNNYFSTDKQYVITSLIFEKHKAYRSSPIYIITEIKGVKREINIHDYNFEELQGVNNIQITMKNGFWGFQIIKEIKLKK</sequence>
<keyword evidence="3" id="KW-1185">Reference proteome</keyword>
<organism evidence="2 3">
    <name type="scientific">Flavobacterium polysaccharolyticum</name>
    <dbReference type="NCBI Taxonomy" id="3133148"/>
    <lineage>
        <taxon>Bacteria</taxon>
        <taxon>Pseudomonadati</taxon>
        <taxon>Bacteroidota</taxon>
        <taxon>Flavobacteriia</taxon>
        <taxon>Flavobacteriales</taxon>
        <taxon>Flavobacteriaceae</taxon>
        <taxon>Flavobacterium</taxon>
    </lineage>
</organism>
<gene>
    <name evidence="2" type="ORF">WFZ86_09335</name>
</gene>
<evidence type="ECO:0000313" key="3">
    <source>
        <dbReference type="Proteomes" id="UP001468798"/>
    </source>
</evidence>
<feature type="transmembrane region" description="Helical" evidence="1">
    <location>
        <begin position="21"/>
        <end position="39"/>
    </location>
</feature>
<dbReference type="EMBL" id="JBCGDP010000008">
    <property type="protein sequence ID" value="MEM0576701.1"/>
    <property type="molecule type" value="Genomic_DNA"/>
</dbReference>
<keyword evidence="1" id="KW-0472">Membrane</keyword>
<comment type="caution">
    <text evidence="2">The sequence shown here is derived from an EMBL/GenBank/DDBJ whole genome shotgun (WGS) entry which is preliminary data.</text>
</comment>
<proteinExistence type="predicted"/>
<evidence type="ECO:0000313" key="2">
    <source>
        <dbReference type="EMBL" id="MEM0576701.1"/>
    </source>
</evidence>
<keyword evidence="1" id="KW-1133">Transmembrane helix</keyword>
<reference evidence="2 3" key="1">
    <citation type="submission" date="2024-03" db="EMBL/GenBank/DDBJ databases">
        <title>Two novel species of the genus Flavobacterium exhibiting potentially degradation of complex polysaccharides.</title>
        <authorList>
            <person name="Lian X."/>
        </authorList>
    </citation>
    <scope>NUCLEOTIDE SEQUENCE [LARGE SCALE GENOMIC DNA]</scope>
    <source>
        <strain evidence="2 3">N6</strain>
    </source>
</reference>
<feature type="transmembrane region" description="Helical" evidence="1">
    <location>
        <begin position="45"/>
        <end position="70"/>
    </location>
</feature>
<protein>
    <recommendedName>
        <fullName evidence="4">DUF5673 domain-containing protein</fullName>
    </recommendedName>
</protein>
<dbReference type="RefSeq" id="WP_342691690.1">
    <property type="nucleotide sequence ID" value="NZ_JBCGDP010000008.1"/>
</dbReference>